<reference evidence="3 4" key="1">
    <citation type="submission" date="2018-11" db="EMBL/GenBank/DDBJ databases">
        <authorList>
            <person name="Zhou Z."/>
            <person name="Wang G."/>
        </authorList>
    </citation>
    <scope>NUCLEOTIDE SEQUENCE [LARGE SCALE GENOMIC DNA]</scope>
    <source>
        <strain evidence="3 4">KCTC42998</strain>
    </source>
</reference>
<dbReference type="Gene3D" id="3.30.1330.40">
    <property type="entry name" value="RutC-like"/>
    <property type="match status" value="1"/>
</dbReference>
<organism evidence="3 4">
    <name type="scientific">Larkinella knui</name>
    <dbReference type="NCBI Taxonomy" id="2025310"/>
    <lineage>
        <taxon>Bacteria</taxon>
        <taxon>Pseudomonadati</taxon>
        <taxon>Bacteroidota</taxon>
        <taxon>Cytophagia</taxon>
        <taxon>Cytophagales</taxon>
        <taxon>Spirosomataceae</taxon>
        <taxon>Larkinella</taxon>
    </lineage>
</organism>
<dbReference type="SUPFAM" id="SSF55298">
    <property type="entry name" value="YjgF-like"/>
    <property type="match status" value="1"/>
</dbReference>
<dbReference type="PANTHER" id="PTHR43760:SF1">
    <property type="entry name" value="ENDORIBONUCLEASE L-PSP_CHORISMATE MUTASE-LIKE DOMAIN-CONTAINING PROTEIN"/>
    <property type="match status" value="1"/>
</dbReference>
<dbReference type="PANTHER" id="PTHR43760">
    <property type="entry name" value="ENDORIBONUCLEASE-RELATED"/>
    <property type="match status" value="1"/>
</dbReference>
<gene>
    <name evidence="3" type="ORF">EHT87_06520</name>
</gene>
<dbReference type="Proteomes" id="UP000274271">
    <property type="component" value="Unassembled WGS sequence"/>
</dbReference>
<dbReference type="RefSeq" id="WP_124905012.1">
    <property type="nucleotide sequence ID" value="NZ_RQJP01000001.1"/>
</dbReference>
<name>A0A3P1CX75_9BACT</name>
<feature type="signal peptide" evidence="1">
    <location>
        <begin position="1"/>
        <end position="18"/>
    </location>
</feature>
<dbReference type="CDD" id="cd02199">
    <property type="entry name" value="YjgF_YER057c_UK114_like_1"/>
    <property type="match status" value="1"/>
</dbReference>
<feature type="chain" id="PRO_5018068038" evidence="1">
    <location>
        <begin position="19"/>
        <end position="174"/>
    </location>
</feature>
<evidence type="ECO:0000259" key="2">
    <source>
        <dbReference type="Pfam" id="PF14588"/>
    </source>
</evidence>
<feature type="domain" description="Endoribonuclease L-PSP/chorismate mutase-like" evidence="2">
    <location>
        <begin position="25"/>
        <end position="161"/>
    </location>
</feature>
<sequence length="174" mass="18367">MRKICTLLVISISVYSGAVVGQSVEAKLKEQGLELAKPTASLANYVKAVRTGNLVFLSGHVSNRADGTGIKGKLGKDLTVEQGYEAAKLSALGLLSSLKAEIGDLNKVKRVVKVLGMVNSTPDFTDHPKVVNGCSDLMVQLFGDKGKHARSAVGVAALPSDYAVEVEMIVEVEQ</sequence>
<dbReference type="InterPro" id="IPR035959">
    <property type="entry name" value="RutC-like_sf"/>
</dbReference>
<dbReference type="EMBL" id="RQJP01000001">
    <property type="protein sequence ID" value="RRB17925.1"/>
    <property type="molecule type" value="Genomic_DNA"/>
</dbReference>
<accession>A0A3P1CX75</accession>
<protein>
    <submittedName>
        <fullName evidence="3">RidA family protein</fullName>
    </submittedName>
</protein>
<comment type="caution">
    <text evidence="3">The sequence shown here is derived from an EMBL/GenBank/DDBJ whole genome shotgun (WGS) entry which is preliminary data.</text>
</comment>
<proteinExistence type="predicted"/>
<dbReference type="AlphaFoldDB" id="A0A3P1CX75"/>
<dbReference type="OrthoDB" id="9806350at2"/>
<keyword evidence="1" id="KW-0732">Signal</keyword>
<keyword evidence="4" id="KW-1185">Reference proteome</keyword>
<evidence type="ECO:0000313" key="3">
    <source>
        <dbReference type="EMBL" id="RRB17925.1"/>
    </source>
</evidence>
<dbReference type="InterPro" id="IPR013813">
    <property type="entry name" value="Endoribo_LPSP/chorism_mut-like"/>
</dbReference>
<evidence type="ECO:0000313" key="4">
    <source>
        <dbReference type="Proteomes" id="UP000274271"/>
    </source>
</evidence>
<evidence type="ECO:0000256" key="1">
    <source>
        <dbReference type="SAM" id="SignalP"/>
    </source>
</evidence>
<dbReference type="Pfam" id="PF14588">
    <property type="entry name" value="YjgF_endoribonc"/>
    <property type="match status" value="1"/>
</dbReference>